<dbReference type="PANTHER" id="PTHR13647">
    <property type="entry name" value="INSULIN-LIKE PEPTIDE 2-RELATED"/>
    <property type="match status" value="1"/>
</dbReference>
<organism evidence="7 8">
    <name type="scientific">Coptotermes formosanus</name>
    <name type="common">Formosan subterranean termite</name>
    <dbReference type="NCBI Taxonomy" id="36987"/>
    <lineage>
        <taxon>Eukaryota</taxon>
        <taxon>Metazoa</taxon>
        <taxon>Ecdysozoa</taxon>
        <taxon>Arthropoda</taxon>
        <taxon>Hexapoda</taxon>
        <taxon>Insecta</taxon>
        <taxon>Pterygota</taxon>
        <taxon>Neoptera</taxon>
        <taxon>Polyneoptera</taxon>
        <taxon>Dictyoptera</taxon>
        <taxon>Blattodea</taxon>
        <taxon>Blattoidea</taxon>
        <taxon>Termitoidae</taxon>
        <taxon>Rhinotermitidae</taxon>
        <taxon>Coptotermes</taxon>
    </lineage>
</organism>
<keyword evidence="8" id="KW-1185">Reference proteome</keyword>
<accession>A0A6L2PGY8</accession>
<keyword evidence="5" id="KW-0812">Transmembrane</keyword>
<keyword evidence="5" id="KW-1133">Transmembrane helix</keyword>
<evidence type="ECO:0000256" key="5">
    <source>
        <dbReference type="SAM" id="Phobius"/>
    </source>
</evidence>
<protein>
    <recommendedName>
        <fullName evidence="6">Insulin-like domain-containing protein</fullName>
    </recommendedName>
</protein>
<dbReference type="SMART" id="SM00078">
    <property type="entry name" value="IlGF"/>
    <property type="match status" value="1"/>
</dbReference>
<keyword evidence="5" id="KW-0472">Membrane</keyword>
<dbReference type="Pfam" id="PF00049">
    <property type="entry name" value="Insulin"/>
    <property type="match status" value="1"/>
</dbReference>
<keyword evidence="3" id="KW-0732">Signal</keyword>
<dbReference type="SUPFAM" id="SSF56994">
    <property type="entry name" value="Insulin-like"/>
    <property type="match status" value="1"/>
</dbReference>
<evidence type="ECO:0000313" key="7">
    <source>
        <dbReference type="EMBL" id="GFG29357.1"/>
    </source>
</evidence>
<gene>
    <name evidence="7" type="ORF">Cfor_01238</name>
</gene>
<feature type="transmembrane region" description="Helical" evidence="5">
    <location>
        <begin position="12"/>
        <end position="29"/>
    </location>
</feature>
<dbReference type="Gene3D" id="1.10.100.10">
    <property type="entry name" value="Insulin-like"/>
    <property type="match status" value="1"/>
</dbReference>
<dbReference type="EMBL" id="BLKM01006964">
    <property type="protein sequence ID" value="GFG29357.1"/>
    <property type="molecule type" value="Genomic_DNA"/>
</dbReference>
<evidence type="ECO:0000313" key="8">
    <source>
        <dbReference type="Proteomes" id="UP000502823"/>
    </source>
</evidence>
<evidence type="ECO:0000256" key="4">
    <source>
        <dbReference type="ARBA" id="ARBA00023157"/>
    </source>
</evidence>
<keyword evidence="2" id="KW-0165">Cleavage on pair of basic residues</keyword>
<keyword evidence="4" id="KW-1015">Disulfide bond</keyword>
<dbReference type="FunCoup" id="A0A6L2PGY8">
    <property type="interactions" value="142"/>
</dbReference>
<dbReference type="InterPro" id="IPR036438">
    <property type="entry name" value="Insulin-like_sf"/>
</dbReference>
<dbReference type="GO" id="GO:0005179">
    <property type="term" value="F:hormone activity"/>
    <property type="evidence" value="ECO:0007669"/>
    <property type="project" value="InterPro"/>
</dbReference>
<dbReference type="PANTHER" id="PTHR13647:SF4">
    <property type="entry name" value="INSULIN-LIKE PEPTIDE 1-RELATED"/>
    <property type="match status" value="1"/>
</dbReference>
<name>A0A6L2PGY8_COPFO</name>
<evidence type="ECO:0000256" key="1">
    <source>
        <dbReference type="ARBA" id="ARBA00011207"/>
    </source>
</evidence>
<proteinExistence type="predicted"/>
<dbReference type="InterPro" id="IPR016179">
    <property type="entry name" value="Insulin-like"/>
</dbReference>
<feature type="domain" description="Insulin-like" evidence="6">
    <location>
        <begin position="166"/>
        <end position="269"/>
    </location>
</feature>
<dbReference type="AlphaFoldDB" id="A0A6L2PGY8"/>
<sequence length="271" mass="31392">MFCAQKTSKFLNFHIGFLLIPSLIPFLLYDNDEKFMEGLLPHVASSNLPMFSSHCYENQEGHARGRRGGTIDASRQDGKRSLLNEYHGLEIITHVYLIFFKLILYNEVRPHSIKPVFTRYSLEALLGRKMWRVCFRMTVFAAMCLCSLAESQSDIFQFPDKRPETKRYCGNNLVDILQLLCNGYYYSNINSNTSNNYSPHAGRKKSMPEVDEDFWHELQPAEEHMKFPFRSRSSASTFLHRIFKRHAVGVAYECCISKGCTIHELRSYCGP</sequence>
<reference evidence="8" key="1">
    <citation type="submission" date="2020-01" db="EMBL/GenBank/DDBJ databases">
        <title>Draft genome sequence of the Termite Coptotermes fromosanus.</title>
        <authorList>
            <person name="Itakura S."/>
            <person name="Yosikawa Y."/>
            <person name="Umezawa K."/>
        </authorList>
    </citation>
    <scope>NUCLEOTIDE SEQUENCE [LARGE SCALE GENOMIC DNA]</scope>
</reference>
<dbReference type="OrthoDB" id="6330326at2759"/>
<dbReference type="GO" id="GO:0005576">
    <property type="term" value="C:extracellular region"/>
    <property type="evidence" value="ECO:0007669"/>
    <property type="project" value="InterPro"/>
</dbReference>
<comment type="subunit">
    <text evidence="1">Heterodimer of a B chain and an A chain linked by two disulfide bonds.</text>
</comment>
<comment type="caution">
    <text evidence="7">The sequence shown here is derived from an EMBL/GenBank/DDBJ whole genome shotgun (WGS) entry which is preliminary data.</text>
</comment>
<evidence type="ECO:0000256" key="3">
    <source>
        <dbReference type="ARBA" id="ARBA00022729"/>
    </source>
</evidence>
<evidence type="ECO:0000259" key="6">
    <source>
        <dbReference type="SMART" id="SM00078"/>
    </source>
</evidence>
<evidence type="ECO:0000256" key="2">
    <source>
        <dbReference type="ARBA" id="ARBA00022685"/>
    </source>
</evidence>
<dbReference type="Proteomes" id="UP000502823">
    <property type="component" value="Unassembled WGS sequence"/>
</dbReference>
<dbReference type="InParanoid" id="A0A6L2PGY8"/>